<gene>
    <name evidence="2" type="ORF">PoB_000817500</name>
</gene>
<evidence type="ECO:0000256" key="1">
    <source>
        <dbReference type="SAM" id="MobiDB-lite"/>
    </source>
</evidence>
<dbReference type="AlphaFoldDB" id="A0AAV3YGP0"/>
<organism evidence="2 3">
    <name type="scientific">Plakobranchus ocellatus</name>
    <dbReference type="NCBI Taxonomy" id="259542"/>
    <lineage>
        <taxon>Eukaryota</taxon>
        <taxon>Metazoa</taxon>
        <taxon>Spiralia</taxon>
        <taxon>Lophotrochozoa</taxon>
        <taxon>Mollusca</taxon>
        <taxon>Gastropoda</taxon>
        <taxon>Heterobranchia</taxon>
        <taxon>Euthyneura</taxon>
        <taxon>Panpulmonata</taxon>
        <taxon>Sacoglossa</taxon>
        <taxon>Placobranchoidea</taxon>
        <taxon>Plakobranchidae</taxon>
        <taxon>Plakobranchus</taxon>
    </lineage>
</organism>
<evidence type="ECO:0000313" key="2">
    <source>
        <dbReference type="EMBL" id="GFN81669.1"/>
    </source>
</evidence>
<feature type="compositionally biased region" description="Polar residues" evidence="1">
    <location>
        <begin position="53"/>
        <end position="62"/>
    </location>
</feature>
<evidence type="ECO:0000313" key="3">
    <source>
        <dbReference type="Proteomes" id="UP000735302"/>
    </source>
</evidence>
<dbReference type="Proteomes" id="UP000735302">
    <property type="component" value="Unassembled WGS sequence"/>
</dbReference>
<feature type="compositionally biased region" description="Basic and acidic residues" evidence="1">
    <location>
        <begin position="81"/>
        <end position="93"/>
    </location>
</feature>
<feature type="region of interest" description="Disordered" evidence="1">
    <location>
        <begin position="79"/>
        <end position="107"/>
    </location>
</feature>
<protein>
    <submittedName>
        <fullName evidence="2">Uncharacterized protein</fullName>
    </submittedName>
</protein>
<name>A0AAV3YGP0_9GAST</name>
<sequence length="107" mass="12173">MWRKSQAIVTRRIEIDLLANEQRRRLYQNVMDSASAGAVEDGRSSGRGRNFQDGLSPQERQLSSMETLRLFSQILDVADGQGDKDHTDMRTKQEMGQLAGPQMDLLY</sequence>
<dbReference type="EMBL" id="BLXT01000945">
    <property type="protein sequence ID" value="GFN81669.1"/>
    <property type="molecule type" value="Genomic_DNA"/>
</dbReference>
<proteinExistence type="predicted"/>
<comment type="caution">
    <text evidence="2">The sequence shown here is derived from an EMBL/GenBank/DDBJ whole genome shotgun (WGS) entry which is preliminary data.</text>
</comment>
<reference evidence="2 3" key="1">
    <citation type="journal article" date="2021" name="Elife">
        <title>Chloroplast acquisition without the gene transfer in kleptoplastic sea slugs, Plakobranchus ocellatus.</title>
        <authorList>
            <person name="Maeda T."/>
            <person name="Takahashi S."/>
            <person name="Yoshida T."/>
            <person name="Shimamura S."/>
            <person name="Takaki Y."/>
            <person name="Nagai Y."/>
            <person name="Toyoda A."/>
            <person name="Suzuki Y."/>
            <person name="Arimoto A."/>
            <person name="Ishii H."/>
            <person name="Satoh N."/>
            <person name="Nishiyama T."/>
            <person name="Hasebe M."/>
            <person name="Maruyama T."/>
            <person name="Minagawa J."/>
            <person name="Obokata J."/>
            <person name="Shigenobu S."/>
        </authorList>
    </citation>
    <scope>NUCLEOTIDE SEQUENCE [LARGE SCALE GENOMIC DNA]</scope>
</reference>
<accession>A0AAV3YGP0</accession>
<keyword evidence="3" id="KW-1185">Reference proteome</keyword>
<feature type="region of interest" description="Disordered" evidence="1">
    <location>
        <begin position="33"/>
        <end position="62"/>
    </location>
</feature>